<dbReference type="SUPFAM" id="SSF47576">
    <property type="entry name" value="Calponin-homology domain, CH-domain"/>
    <property type="match status" value="1"/>
</dbReference>
<dbReference type="Gene3D" id="1.10.418.10">
    <property type="entry name" value="Calponin-like domain"/>
    <property type="match status" value="2"/>
</dbReference>
<dbReference type="GO" id="GO:0003779">
    <property type="term" value="F:actin binding"/>
    <property type="evidence" value="ECO:0007669"/>
    <property type="project" value="UniProtKB-KW"/>
</dbReference>
<dbReference type="CDD" id="cd21216">
    <property type="entry name" value="CH_ACTN_rpt2"/>
    <property type="match status" value="1"/>
</dbReference>
<dbReference type="PROSITE" id="PS50021">
    <property type="entry name" value="CH"/>
    <property type="match status" value="2"/>
</dbReference>
<dbReference type="InterPro" id="IPR014837">
    <property type="entry name" value="EF-hand_Ca_insen"/>
</dbReference>
<dbReference type="AlphaFoldDB" id="A0A1R1XNG9"/>
<proteinExistence type="inferred from homology"/>
<reference evidence="8" key="1">
    <citation type="submission" date="2017-01" db="EMBL/GenBank/DDBJ databases">
        <authorList>
            <person name="Wang Y."/>
            <person name="White M."/>
            <person name="Kvist S."/>
            <person name="Moncalvo J.-M."/>
        </authorList>
    </citation>
    <scope>NUCLEOTIDE SEQUENCE [LARGE SCALE GENOMIC DNA]</scope>
    <source>
        <strain evidence="8">ID-206-W2</strain>
    </source>
</reference>
<protein>
    <submittedName>
        <fullName evidence="7">Alpha-actinin-like protein 1</fullName>
    </submittedName>
</protein>
<comment type="similarity">
    <text evidence="1">Belongs to the alpha-actinin family.</text>
</comment>
<dbReference type="OrthoDB" id="10017054at2759"/>
<dbReference type="GO" id="GO:0005509">
    <property type="term" value="F:calcium ion binding"/>
    <property type="evidence" value="ECO:0007669"/>
    <property type="project" value="InterPro"/>
</dbReference>
<evidence type="ECO:0000313" key="8">
    <source>
        <dbReference type="Proteomes" id="UP000187429"/>
    </source>
</evidence>
<accession>A0A1R1XNG9</accession>
<dbReference type="InterPro" id="IPR001715">
    <property type="entry name" value="CH_dom"/>
</dbReference>
<evidence type="ECO:0000313" key="7">
    <source>
        <dbReference type="EMBL" id="OMJ16158.1"/>
    </source>
</evidence>
<feature type="domain" description="Calponin-homology (CH)" evidence="5">
    <location>
        <begin position="18"/>
        <end position="135"/>
    </location>
</feature>
<dbReference type="InterPro" id="IPR036872">
    <property type="entry name" value="CH_dom_sf"/>
</dbReference>
<organism evidence="7 8">
    <name type="scientific">Smittium culicis</name>
    <dbReference type="NCBI Taxonomy" id="133412"/>
    <lineage>
        <taxon>Eukaryota</taxon>
        <taxon>Fungi</taxon>
        <taxon>Fungi incertae sedis</taxon>
        <taxon>Zoopagomycota</taxon>
        <taxon>Kickxellomycotina</taxon>
        <taxon>Harpellomycetes</taxon>
        <taxon>Harpellales</taxon>
        <taxon>Legeriomycetaceae</taxon>
        <taxon>Smittium</taxon>
    </lineage>
</organism>
<dbReference type="FunFam" id="1.10.418.10:FF:000001">
    <property type="entry name" value="Actinin alpha 1"/>
    <property type="match status" value="1"/>
</dbReference>
<evidence type="ECO:0000259" key="5">
    <source>
        <dbReference type="PROSITE" id="PS50021"/>
    </source>
</evidence>
<dbReference type="InterPro" id="IPR011992">
    <property type="entry name" value="EF-hand-dom_pair"/>
</dbReference>
<keyword evidence="4" id="KW-0009">Actin-binding</keyword>
<evidence type="ECO:0000256" key="3">
    <source>
        <dbReference type="ARBA" id="ARBA00022837"/>
    </source>
</evidence>
<dbReference type="InterPro" id="IPR002048">
    <property type="entry name" value="EF_hand_dom"/>
</dbReference>
<dbReference type="Pfam" id="PF08726">
    <property type="entry name" value="EFhand_Ca_insen"/>
    <property type="match status" value="1"/>
</dbReference>
<name>A0A1R1XNG9_9FUNG</name>
<comment type="caution">
    <text evidence="7">The sequence shown here is derived from an EMBL/GenBank/DDBJ whole genome shotgun (WGS) entry which is preliminary data.</text>
</comment>
<feature type="domain" description="EF-hand" evidence="6">
    <location>
        <begin position="478"/>
        <end position="513"/>
    </location>
</feature>
<keyword evidence="8" id="KW-1185">Reference proteome</keyword>
<keyword evidence="3" id="KW-0106">Calcium</keyword>
<evidence type="ECO:0000259" key="6">
    <source>
        <dbReference type="PROSITE" id="PS50222"/>
    </source>
</evidence>
<sequence length="615" mass="70198">MFSKRSSNYRFDEGDCFSATYLSFQLHIIHQPLYLIPRFFYFFFNYHRQGLGIGSSQKANTHLGKTSPEIIGKEPLGRYNLNPSMRIQKMENVNKALEFIKERGVNLTNIGAEDIVDLNAKLTLGMIWIIILRFTISDIREEGLTAKDALLAWCQRKTAGYQGVNITNFTSSWQDGLAFCALIHKHRPDLLDYSKLDMSNHEGNTSLAFEIAERELGIPPLLDVEDIVNVDNPDSKSIMTYVAQYFHAFSSLNKVETAGRRIGKLSNVLQTVYEMRHNYENRASDLVSDISCVIEKWSQFDPQTQLSEYSTAKNELDLFNNFKSKEKRELLMEKQDLSNLLNDIQTRLATYHIQPYQPPSGLLPSEIEKLWSSLNGLEISFRTKLLNKLDSIKKSYCKEFADEASKLHSSMTQIEQSLTVHAPLSELLFATKLLHDQLLALGASLSNLESLYQKCVQVGIEENEYTIVLRKSNALTPAQLDEFESVFRLFDRSKANSLCDNEFRAALETLDLTYSEEEFTELFKYLSSNYQQDTNRIGFEQYVRFLVAVFEDQTSPSQLYDSFTTVSNGKPFVTKSDLIASGLTPEQSETLASTMPKFQNESGKLDFSKFVDSLL</sequence>
<dbReference type="SUPFAM" id="SSF46966">
    <property type="entry name" value="Spectrin repeat"/>
    <property type="match status" value="1"/>
</dbReference>
<dbReference type="PANTHER" id="PTHR11915">
    <property type="entry name" value="SPECTRIN/FILAMIN RELATED CYTOSKELETAL PROTEIN"/>
    <property type="match status" value="1"/>
</dbReference>
<dbReference type="Gene3D" id="1.10.238.10">
    <property type="entry name" value="EF-hand"/>
    <property type="match status" value="2"/>
</dbReference>
<dbReference type="InterPro" id="IPR001589">
    <property type="entry name" value="Actinin_actin-bd_CS"/>
</dbReference>
<dbReference type="Proteomes" id="UP000187429">
    <property type="component" value="Unassembled WGS sequence"/>
</dbReference>
<keyword evidence="2" id="KW-0677">Repeat</keyword>
<dbReference type="SMART" id="SM00033">
    <property type="entry name" value="CH"/>
    <property type="match status" value="2"/>
</dbReference>
<gene>
    <name evidence="7" type="ORF">AYI69_g7939</name>
</gene>
<dbReference type="Gene3D" id="1.20.58.60">
    <property type="match status" value="1"/>
</dbReference>
<dbReference type="PROSITE" id="PS50222">
    <property type="entry name" value="EF_HAND_2"/>
    <property type="match status" value="1"/>
</dbReference>
<dbReference type="EMBL" id="LSSM01003992">
    <property type="protein sequence ID" value="OMJ16158.1"/>
    <property type="molecule type" value="Genomic_DNA"/>
</dbReference>
<evidence type="ECO:0000256" key="1">
    <source>
        <dbReference type="ARBA" id="ARBA00010255"/>
    </source>
</evidence>
<dbReference type="Pfam" id="PF00307">
    <property type="entry name" value="CH"/>
    <property type="match status" value="2"/>
</dbReference>
<dbReference type="PROSITE" id="PS00020">
    <property type="entry name" value="ACTININ_2"/>
    <property type="match status" value="1"/>
</dbReference>
<evidence type="ECO:0000256" key="2">
    <source>
        <dbReference type="ARBA" id="ARBA00022737"/>
    </source>
</evidence>
<feature type="domain" description="Calponin-homology (CH)" evidence="5">
    <location>
        <begin position="144"/>
        <end position="250"/>
    </location>
</feature>
<dbReference type="SUPFAM" id="SSF47473">
    <property type="entry name" value="EF-hand"/>
    <property type="match status" value="1"/>
</dbReference>
<evidence type="ECO:0000256" key="4">
    <source>
        <dbReference type="ARBA" id="ARBA00023203"/>
    </source>
</evidence>
<dbReference type="SMART" id="SM01184">
    <property type="entry name" value="efhand_Ca_insen"/>
    <property type="match status" value="1"/>
</dbReference>